<accession>A0ABW0N6L8</accession>
<reference evidence="2" key="1">
    <citation type="journal article" date="2019" name="Int. J. Syst. Evol. Microbiol.">
        <title>The Global Catalogue of Microorganisms (GCM) 10K type strain sequencing project: providing services to taxonomists for standard genome sequencing and annotation.</title>
        <authorList>
            <consortium name="The Broad Institute Genomics Platform"/>
            <consortium name="The Broad Institute Genome Sequencing Center for Infectious Disease"/>
            <person name="Wu L."/>
            <person name="Ma J."/>
        </authorList>
    </citation>
    <scope>NUCLEOTIDE SEQUENCE [LARGE SCALE GENOMIC DNA]</scope>
    <source>
        <strain evidence="2">KACC 13778</strain>
    </source>
</reference>
<dbReference type="Proteomes" id="UP001595956">
    <property type="component" value="Unassembled WGS sequence"/>
</dbReference>
<sequence>MTPPSVELRLVTTYDDVTRRVDIRITGSRGVLLDEAGQSTEFPTVELWPTVRELLPPLDQLRADPPSHRAAAPDRVPGPGWAEECRAMVAIATGTVVRTWFATDDELWSAEPGAVRLARSGDLADLLVWDVTGALEALVGQAVS</sequence>
<keyword evidence="2" id="KW-1185">Reference proteome</keyword>
<evidence type="ECO:0000313" key="2">
    <source>
        <dbReference type="Proteomes" id="UP001595956"/>
    </source>
</evidence>
<gene>
    <name evidence="1" type="ORF">ACFPKY_16295</name>
</gene>
<protein>
    <submittedName>
        <fullName evidence="1">Uncharacterized protein</fullName>
    </submittedName>
</protein>
<dbReference type="EMBL" id="JBHSMD010000005">
    <property type="protein sequence ID" value="MFC5494677.1"/>
    <property type="molecule type" value="Genomic_DNA"/>
</dbReference>
<proteinExistence type="predicted"/>
<dbReference type="RefSeq" id="WP_345170652.1">
    <property type="nucleotide sequence ID" value="NZ_BAABFQ010000001.1"/>
</dbReference>
<comment type="caution">
    <text evidence="1">The sequence shown here is derived from an EMBL/GenBank/DDBJ whole genome shotgun (WGS) entry which is preliminary data.</text>
</comment>
<evidence type="ECO:0000313" key="1">
    <source>
        <dbReference type="EMBL" id="MFC5494677.1"/>
    </source>
</evidence>
<organism evidence="1 2">
    <name type="scientific">Nocardioides caricicola</name>
    <dbReference type="NCBI Taxonomy" id="634770"/>
    <lineage>
        <taxon>Bacteria</taxon>
        <taxon>Bacillati</taxon>
        <taxon>Actinomycetota</taxon>
        <taxon>Actinomycetes</taxon>
        <taxon>Propionibacteriales</taxon>
        <taxon>Nocardioidaceae</taxon>
        <taxon>Nocardioides</taxon>
    </lineage>
</organism>
<name>A0ABW0N6L8_9ACTN</name>